<accession>A0ACB7S1F0</accession>
<evidence type="ECO:0000313" key="2">
    <source>
        <dbReference type="Proteomes" id="UP000821845"/>
    </source>
</evidence>
<sequence length="228" mass="25396">MLLLTLAAFQFFLVFATARPFWKRHHKHHHGLTNAFKILAVDRFAVALRDVNQDPMLKCLTATRVDLDPDVPSATFQWSFNAGKRNATLHFTKGPSIDTANVVVDSDTAHPDVARYLYADPAVTCAIMELRYFGYPMSSASPLLVLAFVQLFVHLALVRASTEKHDVNKTESADAFEILAALPFAMAIKDTNTNPLFKCLTAKRVQYDPRGPSATYEWSLNAGDGKPR</sequence>
<evidence type="ECO:0000313" key="1">
    <source>
        <dbReference type="EMBL" id="KAH6927529.1"/>
    </source>
</evidence>
<gene>
    <name evidence="1" type="ORF">HPB50_005546</name>
</gene>
<protein>
    <submittedName>
        <fullName evidence="1">Uncharacterized protein</fullName>
    </submittedName>
</protein>
<proteinExistence type="predicted"/>
<dbReference type="EMBL" id="CM023486">
    <property type="protein sequence ID" value="KAH6927529.1"/>
    <property type="molecule type" value="Genomic_DNA"/>
</dbReference>
<comment type="caution">
    <text evidence="1">The sequence shown here is derived from an EMBL/GenBank/DDBJ whole genome shotgun (WGS) entry which is preliminary data.</text>
</comment>
<keyword evidence="2" id="KW-1185">Reference proteome</keyword>
<organism evidence="1 2">
    <name type="scientific">Hyalomma asiaticum</name>
    <name type="common">Tick</name>
    <dbReference type="NCBI Taxonomy" id="266040"/>
    <lineage>
        <taxon>Eukaryota</taxon>
        <taxon>Metazoa</taxon>
        <taxon>Ecdysozoa</taxon>
        <taxon>Arthropoda</taxon>
        <taxon>Chelicerata</taxon>
        <taxon>Arachnida</taxon>
        <taxon>Acari</taxon>
        <taxon>Parasitiformes</taxon>
        <taxon>Ixodida</taxon>
        <taxon>Ixodoidea</taxon>
        <taxon>Ixodidae</taxon>
        <taxon>Hyalomminae</taxon>
        <taxon>Hyalomma</taxon>
    </lineage>
</organism>
<reference evidence="1" key="1">
    <citation type="submission" date="2020-05" db="EMBL/GenBank/DDBJ databases">
        <title>Large-scale comparative analyses of tick genomes elucidate their genetic diversity and vector capacities.</title>
        <authorList>
            <person name="Jia N."/>
            <person name="Wang J."/>
            <person name="Shi W."/>
            <person name="Du L."/>
            <person name="Sun Y."/>
            <person name="Zhan W."/>
            <person name="Jiang J."/>
            <person name="Wang Q."/>
            <person name="Zhang B."/>
            <person name="Ji P."/>
            <person name="Sakyi L.B."/>
            <person name="Cui X."/>
            <person name="Yuan T."/>
            <person name="Jiang B."/>
            <person name="Yang W."/>
            <person name="Lam T.T.-Y."/>
            <person name="Chang Q."/>
            <person name="Ding S."/>
            <person name="Wang X."/>
            <person name="Zhu J."/>
            <person name="Ruan X."/>
            <person name="Zhao L."/>
            <person name="Wei J."/>
            <person name="Que T."/>
            <person name="Du C."/>
            <person name="Cheng J."/>
            <person name="Dai P."/>
            <person name="Han X."/>
            <person name="Huang E."/>
            <person name="Gao Y."/>
            <person name="Liu J."/>
            <person name="Shao H."/>
            <person name="Ye R."/>
            <person name="Li L."/>
            <person name="Wei W."/>
            <person name="Wang X."/>
            <person name="Wang C."/>
            <person name="Yang T."/>
            <person name="Huo Q."/>
            <person name="Li W."/>
            <person name="Guo W."/>
            <person name="Chen H."/>
            <person name="Zhou L."/>
            <person name="Ni X."/>
            <person name="Tian J."/>
            <person name="Zhou Y."/>
            <person name="Sheng Y."/>
            <person name="Liu T."/>
            <person name="Pan Y."/>
            <person name="Xia L."/>
            <person name="Li J."/>
            <person name="Zhao F."/>
            <person name="Cao W."/>
        </authorList>
    </citation>
    <scope>NUCLEOTIDE SEQUENCE</scope>
    <source>
        <strain evidence="1">Hyas-2018</strain>
    </source>
</reference>
<name>A0ACB7S1F0_HYAAI</name>
<dbReference type="Proteomes" id="UP000821845">
    <property type="component" value="Chromosome 6"/>
</dbReference>